<accession>A0A7S7YG15</accession>
<dbReference type="KEGG" id="vg:80543681"/>
<name>A0A7S7YG15_9VIRU</name>
<protein>
    <submittedName>
        <fullName evidence="1">Uncharacterized protein</fullName>
    </submittedName>
</protein>
<evidence type="ECO:0000313" key="1">
    <source>
        <dbReference type="EMBL" id="QPB44485.1"/>
    </source>
</evidence>
<organism evidence="1 2">
    <name type="scientific">Medusavirus stheno T3</name>
    <dbReference type="NCBI Taxonomy" id="3069717"/>
    <lineage>
        <taxon>Viruses</taxon>
        <taxon>Varidnaviria</taxon>
        <taxon>Bamfordvirae</taxon>
        <taxon>Nucleocytoviricota</taxon>
        <taxon>Megaviricetes</taxon>
        <taxon>Mamonoviridae</taxon>
        <taxon>Medusavirus</taxon>
        <taxon>Medusavirus sthenus</taxon>
    </lineage>
</organism>
<sequence>MESLACVTTADLVSRHLRDVVVLALLKGNRRMRISFGLGIAVVSDTAAGKILHNKDLVDAVRPRELQSALRCIASMGALLVWDGEILGVDFGDAASRAQGGISTVAEHEEKPVYIDL</sequence>
<dbReference type="Proteomes" id="UP001162098">
    <property type="component" value="Segment"/>
</dbReference>
<keyword evidence="2" id="KW-1185">Reference proteome</keyword>
<reference evidence="1 2" key="1">
    <citation type="submission" date="2020-09" db="EMBL/GenBank/DDBJ databases">
        <authorList>
            <person name="Zhang R."/>
            <person name="Garcia K."/>
            <person name="Ogata H."/>
        </authorList>
    </citation>
    <scope>NUCLEOTIDE SEQUENCE [LARGE SCALE GENOMIC DNA]</scope>
    <source>
        <strain evidence="2">stheno</strain>
    </source>
</reference>
<dbReference type="EMBL" id="MW018138">
    <property type="protein sequence ID" value="QPB44485.1"/>
    <property type="molecule type" value="Genomic_DNA"/>
</dbReference>
<evidence type="ECO:0000313" key="2">
    <source>
        <dbReference type="Proteomes" id="UP001162098"/>
    </source>
</evidence>
<proteinExistence type="predicted"/>